<dbReference type="InParanoid" id="Q9W224"/>
<evidence type="ECO:0000256" key="2">
    <source>
        <dbReference type="PROSITE-ProRule" id="PRU00117"/>
    </source>
</evidence>
<reference evidence="5 8" key="6">
    <citation type="journal article" date="2005" name="PLoS Comput. Biol.">
        <title>Combined evidence annotation of transposable elements in genome sequences.</title>
        <authorList>
            <person name="Quesneville H."/>
            <person name="Bergman C.M."/>
            <person name="Andrieu O."/>
            <person name="Autard D."/>
            <person name="Nouaud D."/>
            <person name="Ashburner M."/>
            <person name="Anxolabehere D."/>
        </authorList>
    </citation>
    <scope>NUCLEOTIDE SEQUENCE [LARGE SCALE GENOMIC DNA]</scope>
    <source>
        <strain evidence="8">Berkeley</strain>
    </source>
</reference>
<dbReference type="SMART" id="SM00322">
    <property type="entry name" value="KH"/>
    <property type="match status" value="1"/>
</dbReference>
<dbReference type="GlyGen" id="Q9W224">
    <property type="glycosylation" value="1 site"/>
</dbReference>
<feature type="domain" description="K Homology" evidence="4">
    <location>
        <begin position="84"/>
        <end position="183"/>
    </location>
</feature>
<dbReference type="EMBL" id="AE013599">
    <property type="protein sequence ID" value="AAF46876.2"/>
    <property type="molecule type" value="Genomic_DNA"/>
</dbReference>
<dbReference type="Bgee" id="FBgn0034740">
    <property type="expression patterns" value="Expressed in spermatocyte in testis and 25 other cell types or tissues"/>
</dbReference>
<dbReference type="PANTHER" id="PTHR11208:SF140">
    <property type="entry name" value="GH05812P-RELATED"/>
    <property type="match status" value="1"/>
</dbReference>
<reference evidence="5 8" key="3">
    <citation type="journal article" date="2002" name="Genome Biol.">
        <title>Annotation of the Drosophila melanogaster euchromatic genome: a systematic review.</title>
        <authorList>
            <person name="Misra S."/>
            <person name="Crosby M.A."/>
            <person name="Mungall C.J."/>
            <person name="Matthews B.B."/>
            <person name="Campbell K.S."/>
            <person name="Hradecky P."/>
            <person name="Huang Y."/>
            <person name="Kaminker J.S."/>
            <person name="Millburn G.H."/>
            <person name="Prochnik S.E."/>
            <person name="Smith C.D."/>
            <person name="Tupy J.L."/>
            <person name="Whitfied E.J."/>
            <person name="Bayraktaroglu L."/>
            <person name="Berman B.P."/>
            <person name="Bettencourt B.R."/>
            <person name="Celniker S.E."/>
            <person name="de Grey A.D."/>
            <person name="Drysdale R.A."/>
            <person name="Harris N.L."/>
            <person name="Richter J."/>
            <person name="Russo S."/>
            <person name="Schroeder A.J."/>
            <person name="Shu S.Q."/>
            <person name="Stapleton M."/>
            <person name="Yamada C."/>
            <person name="Ashburner M."/>
            <person name="Gelbart W.M."/>
            <person name="Rubin G.M."/>
            <person name="Lewis S.E."/>
        </authorList>
    </citation>
    <scope>GENOME REANNOTATION</scope>
    <source>
        <strain evidence="8">Berkeley</strain>
    </source>
</reference>
<reference evidence="5" key="7">
    <citation type="submission" date="2006-08" db="EMBL/GenBank/DDBJ databases">
        <authorList>
            <person name="Celniker S."/>
            <person name="Carlson J."/>
            <person name="Wan K."/>
            <person name="Frise E."/>
            <person name="Hoskins R."/>
            <person name="Park S."/>
            <person name="Svirskas R."/>
            <person name="Rubin G."/>
        </authorList>
    </citation>
    <scope>NUCLEOTIDE SEQUENCE</scope>
</reference>
<evidence type="ECO:0000256" key="1">
    <source>
        <dbReference type="ARBA" id="ARBA00022884"/>
    </source>
</evidence>
<dbReference type="GeneID" id="37577"/>
<evidence type="ECO:0000313" key="7">
    <source>
        <dbReference type="FlyBase" id="FBgn0034740"/>
    </source>
</evidence>
<feature type="compositionally biased region" description="Low complexity" evidence="3">
    <location>
        <begin position="13"/>
        <end position="25"/>
    </location>
</feature>
<dbReference type="FunCoup" id="Q9W224">
    <property type="interactions" value="538"/>
</dbReference>
<dbReference type="Gene3D" id="3.30.1370.10">
    <property type="entry name" value="K Homology domain, type 1"/>
    <property type="match status" value="1"/>
</dbReference>
<dbReference type="eggNOG" id="KOG1588">
    <property type="taxonomic scope" value="Eukaryota"/>
</dbReference>
<evidence type="ECO:0000259" key="4">
    <source>
        <dbReference type="SMART" id="SM00322"/>
    </source>
</evidence>
<dbReference type="UCSC" id="CG3875-RA">
    <property type="organism name" value="d. melanogaster"/>
</dbReference>
<dbReference type="Proteomes" id="UP000000803">
    <property type="component" value="Chromosome 2R"/>
</dbReference>
<gene>
    <name evidence="5 7" type="primary">nsr</name>
    <name evidence="5" type="synonym">cg3875</name>
    <name evidence="5" type="synonym">Dmel\CG3875</name>
    <name evidence="5 7" type="ORF">CG3875</name>
    <name evidence="5" type="ORF">Dmel_CG3875</name>
</gene>
<evidence type="ECO:0000313" key="6">
    <source>
        <dbReference type="EMBL" id="AHN56531.1"/>
    </source>
</evidence>
<dbReference type="PANTHER" id="PTHR11208">
    <property type="entry name" value="RNA-BINDING PROTEIN RELATED"/>
    <property type="match status" value="1"/>
</dbReference>
<reference evidence="5" key="12">
    <citation type="journal article" date="2015" name="Genome Res.">
        <title>The Release 6 reference sequence of the Drosophila melanogaster genome.</title>
        <authorList>
            <person name="Hoskins R.A."/>
            <person name="Carlson J.W."/>
            <person name="Wan K.H."/>
            <person name="Park S."/>
            <person name="Mendez I."/>
            <person name="Galle S.E."/>
            <person name="Booth B.W."/>
            <person name="Pfeiffer B.D."/>
            <person name="George R.A."/>
            <person name="Svirskas R."/>
            <person name="Krzywinski M."/>
            <person name="Schein J."/>
            <person name="Accardo M.C."/>
            <person name="Damia E."/>
            <person name="Messina G."/>
            <person name="Mendez-Lago M."/>
            <person name="de Pablos B."/>
            <person name="Demakova O.V."/>
            <person name="Andreyeva E.N."/>
            <person name="Boldyreva L.V."/>
            <person name="Marra M."/>
            <person name="Carvalho A.B."/>
            <person name="Dimitri P."/>
            <person name="Villasante A."/>
            <person name="Zhimulev I.F."/>
            <person name="Rubin G.M."/>
            <person name="Karpen G.H."/>
            <person name="Celniker S.E."/>
        </authorList>
    </citation>
    <scope>NUCLEOTIDE SEQUENCE</scope>
</reference>
<dbReference type="InterPro" id="IPR055256">
    <property type="entry name" value="KH_1_KHDC4/BBP-like"/>
</dbReference>
<organism evidence="5 8">
    <name type="scientific">Drosophila melanogaster</name>
    <name type="common">Fruit fly</name>
    <dbReference type="NCBI Taxonomy" id="7227"/>
    <lineage>
        <taxon>Eukaryota</taxon>
        <taxon>Metazoa</taxon>
        <taxon>Ecdysozoa</taxon>
        <taxon>Arthropoda</taxon>
        <taxon>Hexapoda</taxon>
        <taxon>Insecta</taxon>
        <taxon>Pterygota</taxon>
        <taxon>Neoptera</taxon>
        <taxon>Endopterygota</taxon>
        <taxon>Diptera</taxon>
        <taxon>Brachycera</taxon>
        <taxon>Muscomorpha</taxon>
        <taxon>Ephydroidea</taxon>
        <taxon>Drosophilidae</taxon>
        <taxon>Drosophila</taxon>
        <taxon>Sophophora</taxon>
    </lineage>
</organism>
<dbReference type="IntAct" id="Q9W224">
    <property type="interactions" value="42"/>
</dbReference>
<evidence type="ECO:0000313" key="8">
    <source>
        <dbReference type="Proteomes" id="UP000000803"/>
    </source>
</evidence>
<dbReference type="InterPro" id="IPR045071">
    <property type="entry name" value="BBP-like"/>
</dbReference>
<dbReference type="RefSeq" id="NP_001286736.1">
    <property type="nucleotide sequence ID" value="NM_001299807.1"/>
</dbReference>
<reference evidence="5" key="11">
    <citation type="journal article" date="2015" name="G3 (Bethesda)">
        <title>Gene Model Annotations for Drosophila melanogaster: The Rule-Benders.</title>
        <authorList>
            <consortium name="FlyBase Consortium"/>
            <person name="Crosby M.A."/>
            <person name="Gramates L.S."/>
            <person name="Dos Santos G."/>
            <person name="Matthews B.B."/>
            <person name="St Pierre S.E."/>
            <person name="Zhou P."/>
            <person name="Schroeder A.J."/>
            <person name="Falls K."/>
            <person name="Emmert D.B."/>
            <person name="Russo S.M."/>
            <person name="Gelbart W.M."/>
            <person name="null"/>
        </authorList>
    </citation>
    <scope>NUCLEOTIDE SEQUENCE</scope>
</reference>
<dbReference type="AGR" id="FB:FBgn0034740"/>
<dbReference type="AlphaFoldDB" id="Q9W224"/>
<dbReference type="GO" id="GO:0007291">
    <property type="term" value="P:sperm individualization"/>
    <property type="evidence" value="ECO:0000315"/>
    <property type="project" value="FlyBase"/>
</dbReference>
<dbReference type="GO" id="GO:0010608">
    <property type="term" value="P:post-transcriptional regulation of gene expression"/>
    <property type="evidence" value="ECO:0000315"/>
    <property type="project" value="FlyBase"/>
</dbReference>
<feature type="region of interest" description="Disordered" evidence="3">
    <location>
        <begin position="273"/>
        <end position="315"/>
    </location>
</feature>
<dbReference type="OrthoDB" id="6777263at2759"/>
<dbReference type="GO" id="GO:0003729">
    <property type="term" value="F:mRNA binding"/>
    <property type="evidence" value="ECO:0000318"/>
    <property type="project" value="GO_Central"/>
</dbReference>
<evidence type="ECO:0000256" key="3">
    <source>
        <dbReference type="SAM" id="MobiDB-lite"/>
    </source>
</evidence>
<dbReference type="FlyBase" id="FBgn0034740">
    <property type="gene designation" value="nsr"/>
</dbReference>
<dbReference type="GO" id="GO:0003723">
    <property type="term" value="F:RNA binding"/>
    <property type="evidence" value="ECO:0000255"/>
    <property type="project" value="FlyBase"/>
</dbReference>
<dbReference type="ExpressionAtlas" id="Q9W224">
    <property type="expression patterns" value="baseline and differential"/>
</dbReference>
<dbReference type="CDD" id="cd22384">
    <property type="entry name" value="KH-I_KHDRBS"/>
    <property type="match status" value="1"/>
</dbReference>
<dbReference type="FunFam" id="3.30.1370.10:FF:000052">
    <property type="entry name" value="Kep1, isoform A"/>
    <property type="match status" value="1"/>
</dbReference>
<reference evidence="5 8" key="9">
    <citation type="journal article" date="2007" name="Science">
        <title>Sequence finishing and mapping of Drosophila melanogaster heterochromatin.</title>
        <authorList>
            <person name="Hoskins R.A."/>
            <person name="Carlson J.W."/>
            <person name="Kennedy C."/>
            <person name="Acevedo D."/>
            <person name="Evans-Holm M."/>
            <person name="Frise E."/>
            <person name="Wan K.H."/>
            <person name="Park S."/>
            <person name="Mendez-Lago M."/>
            <person name="Rossi F."/>
            <person name="Villasante A."/>
            <person name="Dimitri P."/>
            <person name="Karpen G.H."/>
            <person name="Celniker S.E."/>
        </authorList>
    </citation>
    <scope>NUCLEOTIDE SEQUENCE [LARGE SCALE GENOMIC DNA]</scope>
    <source>
        <strain evidence="8">Berkeley</strain>
    </source>
</reference>
<dbReference type="CTD" id="37577"/>
<reference evidence="5 8" key="5">
    <citation type="journal article" date="2002" name="Genome Biol.">
        <title>Heterochromatic sequences in a Drosophila whole-genome shotgun assembly.</title>
        <authorList>
            <person name="Hoskins R.A."/>
            <person name="Smith C.D."/>
            <person name="Carlson J.W."/>
            <person name="Carvalho A.B."/>
            <person name="Halpern A."/>
            <person name="Kaminker J.S."/>
            <person name="Kennedy C."/>
            <person name="Mungall C.J."/>
            <person name="Sullivan B.A."/>
            <person name="Sutton G.G."/>
            <person name="Yasuhara J.C."/>
            <person name="Wakimoto B.T."/>
            <person name="Myers E.W."/>
            <person name="Celniker S.E."/>
            <person name="Rubin G.M."/>
            <person name="Karpen G.H."/>
        </authorList>
    </citation>
    <scope>NUCLEOTIDE SEQUENCE [LARGE SCALE GENOMIC DNA]</scope>
    <source>
        <strain evidence="8">Berkeley</strain>
    </source>
</reference>
<reference evidence="5 8" key="8">
    <citation type="journal article" date="2007" name="Science">
        <title>The Release 5.1 annotation of Drosophila melanogaster heterochromatin.</title>
        <authorList>
            <person name="Smith C.D."/>
            <person name="Shu S."/>
            <person name="Mungall C.J."/>
            <person name="Karpen G.H."/>
        </authorList>
    </citation>
    <scope>NUCLEOTIDE SEQUENCE [LARGE SCALE GENOMIC DNA]</scope>
    <source>
        <strain evidence="8">Berkeley</strain>
    </source>
</reference>
<dbReference type="VEuPathDB" id="VectorBase:FBgn0034740"/>
<dbReference type="RefSeq" id="NP_611682.1">
    <property type="nucleotide sequence ID" value="NM_137838.3"/>
</dbReference>
<name>Q9W224_DROME</name>
<dbReference type="Reactome" id="R-DME-8849468">
    <property type="pathway name" value="PTK6 Regulates Proteins Involved in RNA Processing"/>
</dbReference>
<dbReference type="BioGRID-ORCS" id="37577">
    <property type="hits" value="0 hits in 3 CRISPR screens"/>
</dbReference>
<sequence length="340" mass="39586">METQSEFTEEQNQDQPTQDQPTYQPRLNEVAQKFLADLDEERKRLSAEFPLCALLIDESVDRVFSTGRIPGKEFYADVYHQRPMKITQKVFVPVNKFPKFNFARKILGPKGNSVRRLKEETNCKIVIKGRSSMRDRNKEEELRSSGDPRYAHLHKDLFLEVSAVAPPAECYARIAYALAEIRKYLIPDDNDDVWHEQQRELMEMNPESAKKSNGLNMAPYRSIFDKTIGGNRNGAPKYNNQIRRVTENPREVADMEEVEYDYDEHRMPPSRPSLGFEYSKPPPSMTATNATPFKRAYPYPTDMNRTREPPIKSYKPNPYTILNKYINNRAPSDFVAQRYN</sequence>
<reference evidence="5 8" key="2">
    <citation type="journal article" date="2002" name="Genome Biol.">
        <title>Finishing a whole-genome shotgun: release 3 of the Drosophila melanogaster euchromatic genome sequence.</title>
        <authorList>
            <person name="Celniker S.E."/>
            <person name="Wheeler D.A."/>
            <person name="Kronmiller B."/>
            <person name="Carlson J.W."/>
            <person name="Halpern A."/>
            <person name="Patel S."/>
            <person name="Adams M."/>
            <person name="Champe M."/>
            <person name="Dugan S.P."/>
            <person name="Frise E."/>
            <person name="Hodgson A."/>
            <person name="George R.A."/>
            <person name="Hoskins R.A."/>
            <person name="Laverty T."/>
            <person name="Muzny D.M."/>
            <person name="Nelson C.R."/>
            <person name="Pacleb J.M."/>
            <person name="Park S."/>
            <person name="Pfeiffer B.D."/>
            <person name="Richards S."/>
            <person name="Sodergren E.J."/>
            <person name="Svirskas R."/>
            <person name="Tabor P.E."/>
            <person name="Wan K."/>
            <person name="Stapleton M."/>
            <person name="Sutton G.G."/>
            <person name="Venter C."/>
            <person name="Weinstock G."/>
            <person name="Scherer S.E."/>
            <person name="Myers E.W."/>
            <person name="Gibbs R.A."/>
            <person name="Rubin G.M."/>
        </authorList>
    </citation>
    <scope>NUCLEOTIDE SEQUENCE [LARGE SCALE GENOMIC DNA]</scope>
    <source>
        <strain evidence="8">Berkeley</strain>
    </source>
</reference>
<dbReference type="KEGG" id="dme:Dmel_CG3875"/>
<keyword evidence="1 2" id="KW-0694">RNA-binding</keyword>
<reference evidence="5" key="14">
    <citation type="submission" date="2020-05" db="EMBL/GenBank/DDBJ databases">
        <title>Drosophila melanogaster release 4 sequence.</title>
        <authorList>
            <consortium name="Berkeley Drosophila Genome Project"/>
            <person name="Celniker S."/>
            <person name="Carlson J."/>
            <person name="Wan K."/>
            <person name="Pfeiffer B."/>
            <person name="Frise E."/>
            <person name="George R."/>
            <person name="Hoskins R."/>
            <person name="Stapleton M."/>
            <person name="Pacleb J."/>
            <person name="Park S."/>
            <person name="Svirskas R."/>
            <person name="Smith E."/>
            <person name="Yu C."/>
            <person name="Rubin G."/>
        </authorList>
    </citation>
    <scope>NUCLEOTIDE SEQUENCE</scope>
</reference>
<reference evidence="5 8" key="4">
    <citation type="journal article" date="2002" name="Genome Biol.">
        <title>The transposable elements of the Drosophila melanogaster euchromatin: a genomics perspective.</title>
        <authorList>
            <person name="Kaminker J.S."/>
            <person name="Bergman C.M."/>
            <person name="Kronmiller B."/>
            <person name="Carlson J."/>
            <person name="Svirskas R."/>
            <person name="Patel S."/>
            <person name="Frise E."/>
            <person name="Wheeler D.A."/>
            <person name="Lewis S.E."/>
            <person name="Rubin G.M."/>
            <person name="Ashburner M."/>
            <person name="Celniker S.E."/>
        </authorList>
    </citation>
    <scope>NUCLEOTIDE SEQUENCE [LARGE SCALE GENOMIC DNA]</scope>
    <source>
        <strain evidence="8">Berkeley</strain>
    </source>
</reference>
<dbReference type="EMBL" id="AE013599">
    <property type="protein sequence ID" value="AHN56531.1"/>
    <property type="molecule type" value="Genomic_DNA"/>
</dbReference>
<reference evidence="5" key="13">
    <citation type="submission" date="2020-04" db="EMBL/GenBank/DDBJ databases">
        <authorList>
            <consortium name="FlyBase"/>
        </authorList>
    </citation>
    <scope>NUCLEOTIDE SEQUENCE</scope>
</reference>
<dbReference type="GO" id="GO:0005634">
    <property type="term" value="C:nucleus"/>
    <property type="evidence" value="ECO:0000318"/>
    <property type="project" value="GO_Central"/>
</dbReference>
<dbReference type="GO" id="GO:0007288">
    <property type="term" value="P:sperm axoneme assembly"/>
    <property type="evidence" value="ECO:0000315"/>
    <property type="project" value="FlyBase"/>
</dbReference>
<reference evidence="5 8" key="1">
    <citation type="journal article" date="2000" name="Science">
        <title>The genome sequence of Drosophila melanogaster.</title>
        <authorList>
            <person name="Adams M.D."/>
            <person name="Celniker S.E."/>
            <person name="Holt R.A."/>
            <person name="Evans C.A."/>
            <person name="Gocayne J.D."/>
            <person name="Amanatides P.G."/>
            <person name="Scherer S.E."/>
            <person name="Li P.W."/>
            <person name="Hoskins R.A."/>
            <person name="Galle R.F."/>
            <person name="George R.A."/>
            <person name="Lewis S.E."/>
            <person name="Richards S."/>
            <person name="Ashburner M."/>
            <person name="Henderson S.N."/>
            <person name="Sutton G.G."/>
            <person name="Wortman J.R."/>
            <person name="Yandell M.D."/>
            <person name="Zhang Q."/>
            <person name="Chen L.X."/>
            <person name="Brandon R.C."/>
            <person name="Rogers Y.H."/>
            <person name="Blazej R.G."/>
            <person name="Champe M."/>
            <person name="Pfeiffer B.D."/>
            <person name="Wan K.H."/>
            <person name="Doyle C."/>
            <person name="Baxter E.G."/>
            <person name="Helt G."/>
            <person name="Nelson C.R."/>
            <person name="Gabor G.L."/>
            <person name="Abril J.F."/>
            <person name="Agbayani A."/>
            <person name="An H.J."/>
            <person name="Andrews-Pfannkoch C."/>
            <person name="Baldwin D."/>
            <person name="Ballew R.M."/>
            <person name="Basu A."/>
            <person name="Baxendale J."/>
            <person name="Bayraktaroglu L."/>
            <person name="Beasley E.M."/>
            <person name="Beeson K.Y."/>
            <person name="Benos P.V."/>
            <person name="Berman B.P."/>
            <person name="Bhandari D."/>
            <person name="Bolshakov S."/>
            <person name="Borkova D."/>
            <person name="Botchan M.R."/>
            <person name="Bouck J."/>
            <person name="Brokstein P."/>
            <person name="Brottier P."/>
            <person name="Burtis K.C."/>
            <person name="Busam D.A."/>
            <person name="Butler H."/>
            <person name="Cadieu E."/>
            <person name="Center A."/>
            <person name="Chandra I."/>
            <person name="Cherry J.M."/>
            <person name="Cawley S."/>
            <person name="Dahlke C."/>
            <person name="Davenport L.B."/>
            <person name="Davies P."/>
            <person name="de Pablos B."/>
            <person name="Delcher A."/>
            <person name="Deng Z."/>
            <person name="Mays A.D."/>
            <person name="Dew I."/>
            <person name="Dietz S.M."/>
            <person name="Dodson K."/>
            <person name="Doup L.E."/>
            <person name="Downes M."/>
            <person name="Dugan-Rocha S."/>
            <person name="Dunkov B.C."/>
            <person name="Dunn P."/>
            <person name="Durbin K.J."/>
            <person name="Evangelista C.C."/>
            <person name="Ferraz C."/>
            <person name="Ferriera S."/>
            <person name="Fleischmann W."/>
            <person name="Fosler C."/>
            <person name="Gabrielian A.E."/>
            <person name="Garg N.S."/>
            <person name="Gelbart W.M."/>
            <person name="Glasser K."/>
            <person name="Glodek A."/>
            <person name="Gong F."/>
            <person name="Gorrell J.H."/>
            <person name="Gu Z."/>
            <person name="Guan P."/>
            <person name="Harris M."/>
            <person name="Harris N.L."/>
            <person name="Harvey D."/>
            <person name="Heiman T.J."/>
            <person name="Hernandez J.R."/>
            <person name="Houck J."/>
            <person name="Hostin D."/>
            <person name="Houston K.A."/>
            <person name="Howland T.J."/>
            <person name="Wei M.H."/>
            <person name="Ibegwam C."/>
            <person name="Jalali M."/>
            <person name="Kalush F."/>
            <person name="Karpen G.H."/>
            <person name="Ke Z."/>
            <person name="Kennison J.A."/>
            <person name="Ketchum K.A."/>
            <person name="Kimmel B.E."/>
            <person name="Kodira C.D."/>
            <person name="Kraft C."/>
            <person name="Kravitz S."/>
            <person name="Kulp D."/>
            <person name="Lai Z."/>
            <person name="Lasko P."/>
            <person name="Lei Y."/>
            <person name="Levitsky A.A."/>
            <person name="Li J."/>
            <person name="Li Z."/>
            <person name="Liang Y."/>
            <person name="Lin X."/>
            <person name="Liu X."/>
            <person name="Mattei B."/>
            <person name="McIntosh T.C."/>
            <person name="McLeod M.P."/>
            <person name="McPherson D."/>
            <person name="Merkulov G."/>
            <person name="Milshina N.V."/>
            <person name="Mobarry C."/>
            <person name="Morris J."/>
            <person name="Moshrefi A."/>
            <person name="Mount S.M."/>
            <person name="Moy M."/>
            <person name="Murphy B."/>
            <person name="Murphy L."/>
            <person name="Muzny D.M."/>
            <person name="Nelson D.L."/>
            <person name="Nelson D.R."/>
            <person name="Nelson K.A."/>
            <person name="Nixon K."/>
            <person name="Nusskern D.R."/>
            <person name="Pacleb J.M."/>
            <person name="Palazzolo M."/>
            <person name="Pittman G.S."/>
            <person name="Pan S."/>
            <person name="Pollard J."/>
            <person name="Puri V."/>
            <person name="Reese M.G."/>
            <person name="Reinert K."/>
            <person name="Remington K."/>
            <person name="Saunders R.D."/>
            <person name="Scheeler F."/>
            <person name="Shen H."/>
            <person name="Shue B.C."/>
            <person name="Siden-Kiamos I."/>
            <person name="Simpson M."/>
            <person name="Skupski M.P."/>
            <person name="Smith T."/>
            <person name="Spier E."/>
            <person name="Spradling A.C."/>
            <person name="Stapleton M."/>
            <person name="Strong R."/>
            <person name="Sun E."/>
            <person name="Svirskas R."/>
            <person name="Tector C."/>
            <person name="Turner R."/>
            <person name="Venter E."/>
            <person name="Wang A.H."/>
            <person name="Wang X."/>
            <person name="Wang Z.Y."/>
            <person name="Wassarman D.A."/>
            <person name="Weinstock G.M."/>
            <person name="Weissenbach J."/>
            <person name="Williams S.M."/>
            <person name="WoodageT"/>
            <person name="Worley K.C."/>
            <person name="Wu D."/>
            <person name="Yang S."/>
            <person name="Yao Q.A."/>
            <person name="Ye J."/>
            <person name="Yeh R.F."/>
            <person name="Zaveri J.S."/>
            <person name="Zhan M."/>
            <person name="Zhang G."/>
            <person name="Zhao Q."/>
            <person name="Zheng L."/>
            <person name="Zheng X.H."/>
            <person name="Zhong F.N."/>
            <person name="Zhong W."/>
            <person name="Zhou X."/>
            <person name="Zhu S."/>
            <person name="Zhu X."/>
            <person name="Smith H.O."/>
            <person name="Gibbs R.A."/>
            <person name="Myers E.W."/>
            <person name="Rubin G.M."/>
            <person name="Venter J.C."/>
        </authorList>
    </citation>
    <scope>NUCLEOTIDE SEQUENCE [LARGE SCALE GENOMIC DNA]</scope>
    <source>
        <strain evidence="8">Berkeley</strain>
    </source>
</reference>
<dbReference type="GO" id="GO:0016607">
    <property type="term" value="C:nuclear speck"/>
    <property type="evidence" value="ECO:0000314"/>
    <property type="project" value="FlyBase"/>
</dbReference>
<dbReference type="SMR" id="Q9W224"/>
<feature type="region of interest" description="Disordered" evidence="3">
    <location>
        <begin position="1"/>
        <end position="25"/>
    </location>
</feature>
<protein>
    <submittedName>
        <fullName evidence="5">Novel spermatogenesis regulator, isoform A</fullName>
    </submittedName>
    <submittedName>
        <fullName evidence="6">Novel spermatogenesis regulator, isoform B</fullName>
    </submittedName>
</protein>
<proteinExistence type="predicted"/>
<dbReference type="SUPFAM" id="SSF54791">
    <property type="entry name" value="Eukaryotic type KH-domain (KH-domain type I)"/>
    <property type="match status" value="1"/>
</dbReference>
<dbReference type="OMA" id="NDEVWHE"/>
<dbReference type="InterPro" id="IPR004087">
    <property type="entry name" value="KH_dom"/>
</dbReference>
<dbReference type="HOGENOM" id="CLU_889257_0_0_1"/>
<dbReference type="PaxDb" id="7227-FBpp0071772"/>
<keyword evidence="8" id="KW-1185">Reference proteome</keyword>
<evidence type="ECO:0000313" key="5">
    <source>
        <dbReference type="EMBL" id="AAF46876.2"/>
    </source>
</evidence>
<dbReference type="PROSITE" id="PS50084">
    <property type="entry name" value="KH_TYPE_1"/>
    <property type="match status" value="1"/>
</dbReference>
<dbReference type="InterPro" id="IPR036612">
    <property type="entry name" value="KH_dom_type_1_sf"/>
</dbReference>
<dbReference type="GO" id="GO:0000381">
    <property type="term" value="P:regulation of alternative mRNA splicing, via spliceosome"/>
    <property type="evidence" value="ECO:0000318"/>
    <property type="project" value="GO_Central"/>
</dbReference>
<dbReference type="Pfam" id="PF22675">
    <property type="entry name" value="KH-I_KHDC4-BBP"/>
    <property type="match status" value="1"/>
</dbReference>
<reference evidence="5" key="10">
    <citation type="journal article" date="2015" name="G3 (Bethesda)">
        <title>Gene Model Annotations for Drosophila melanogaster: Impact of High-Throughput Data.</title>
        <authorList>
            <consortium name="FlyBase Consortium"/>
            <person name="Matthews B.B."/>
            <person name="Dos Santos G."/>
            <person name="Crosby M.A."/>
            <person name="Emmert D.B."/>
            <person name="St Pierre S.E."/>
            <person name="Gramates L.S."/>
            <person name="Zhou P."/>
            <person name="Schroeder A.J."/>
            <person name="Falls K."/>
            <person name="Strelets V."/>
            <person name="Russo S.M."/>
            <person name="Gelbart W.M."/>
            <person name="null"/>
        </authorList>
    </citation>
    <scope>NUCLEOTIDE SEQUENCE</scope>
</reference>
<accession>Q9W224</accession>
<dbReference type="STRING" id="7227.FBpp0311607"/>